<feature type="region of interest" description="Disordered" evidence="6">
    <location>
        <begin position="1"/>
        <end position="42"/>
    </location>
</feature>
<name>A0A2S8SUY3_9BACT</name>
<evidence type="ECO:0000313" key="9">
    <source>
        <dbReference type="Proteomes" id="UP000237684"/>
    </source>
</evidence>
<evidence type="ECO:0000256" key="6">
    <source>
        <dbReference type="SAM" id="MobiDB-lite"/>
    </source>
</evidence>
<dbReference type="Proteomes" id="UP000237684">
    <property type="component" value="Unassembled WGS sequence"/>
</dbReference>
<keyword evidence="5 7" id="KW-0472">Membrane</keyword>
<keyword evidence="3 7" id="KW-0812">Transmembrane</keyword>
<feature type="transmembrane region" description="Helical" evidence="7">
    <location>
        <begin position="113"/>
        <end position="131"/>
    </location>
</feature>
<dbReference type="RefSeq" id="WP_105482997.1">
    <property type="nucleotide sequence ID" value="NZ_NIGF01000004.1"/>
</dbReference>
<evidence type="ECO:0000256" key="7">
    <source>
        <dbReference type="SAM" id="Phobius"/>
    </source>
</evidence>
<organism evidence="8 9">
    <name type="scientific">Abditibacterium utsteinense</name>
    <dbReference type="NCBI Taxonomy" id="1960156"/>
    <lineage>
        <taxon>Bacteria</taxon>
        <taxon>Pseudomonadati</taxon>
        <taxon>Abditibacteriota</taxon>
        <taxon>Abditibacteriia</taxon>
        <taxon>Abditibacteriales</taxon>
        <taxon>Abditibacteriaceae</taxon>
        <taxon>Abditibacterium</taxon>
    </lineage>
</organism>
<feature type="compositionally biased region" description="Basic and acidic residues" evidence="6">
    <location>
        <begin position="8"/>
        <end position="17"/>
    </location>
</feature>
<accession>A0A2S8SUY3</accession>
<dbReference type="OrthoDB" id="161949at2"/>
<dbReference type="GO" id="GO:0005886">
    <property type="term" value="C:plasma membrane"/>
    <property type="evidence" value="ECO:0007669"/>
    <property type="project" value="UniProtKB-SubCell"/>
</dbReference>
<comment type="subcellular location">
    <subcellularLocation>
        <location evidence="1">Cell membrane</location>
        <topology evidence="1">Multi-pass membrane protein</topology>
    </subcellularLocation>
</comment>
<proteinExistence type="predicted"/>
<gene>
    <name evidence="8" type="ORF">B1R32_104110</name>
</gene>
<evidence type="ECO:0000256" key="2">
    <source>
        <dbReference type="ARBA" id="ARBA00022475"/>
    </source>
</evidence>
<keyword evidence="4 7" id="KW-1133">Transmembrane helix</keyword>
<keyword evidence="2" id="KW-1003">Cell membrane</keyword>
<protein>
    <submittedName>
        <fullName evidence="8">Cytochrome c oxidase subunit 4</fullName>
    </submittedName>
</protein>
<evidence type="ECO:0000256" key="3">
    <source>
        <dbReference type="ARBA" id="ARBA00022692"/>
    </source>
</evidence>
<dbReference type="InParanoid" id="A0A2S8SUY3"/>
<dbReference type="InterPro" id="IPR005171">
    <property type="entry name" value="Cyt_c_oxidase_su4_prok"/>
</dbReference>
<reference evidence="8 9" key="1">
    <citation type="journal article" date="2018" name="Syst. Appl. Microbiol.">
        <title>Abditibacterium utsteinense sp. nov., the first cultivated member of candidate phylum FBP, isolated from ice-free Antarctic soil samples.</title>
        <authorList>
            <person name="Tahon G."/>
            <person name="Tytgat B."/>
            <person name="Lebbe L."/>
            <person name="Carlier A."/>
            <person name="Willems A."/>
        </authorList>
    </citation>
    <scope>NUCLEOTIDE SEQUENCE [LARGE SCALE GENOMIC DNA]</scope>
    <source>
        <strain evidence="8 9">LMG 29911</strain>
    </source>
</reference>
<dbReference type="NCBIfam" id="TIGR02229">
    <property type="entry name" value="caa3_sub_IV"/>
    <property type="match status" value="1"/>
</dbReference>
<comment type="caution">
    <text evidence="8">The sequence shown here is derived from an EMBL/GenBank/DDBJ whole genome shotgun (WGS) entry which is preliminary data.</text>
</comment>
<feature type="transmembrane region" description="Helical" evidence="7">
    <location>
        <begin position="86"/>
        <end position="107"/>
    </location>
</feature>
<evidence type="ECO:0000256" key="5">
    <source>
        <dbReference type="ARBA" id="ARBA00023136"/>
    </source>
</evidence>
<dbReference type="InterPro" id="IPR011743">
    <property type="entry name" value="Caa3_sub_IV"/>
</dbReference>
<feature type="transmembrane region" description="Helical" evidence="7">
    <location>
        <begin position="54"/>
        <end position="74"/>
    </location>
</feature>
<evidence type="ECO:0000313" key="8">
    <source>
        <dbReference type="EMBL" id="PQV64617.1"/>
    </source>
</evidence>
<evidence type="ECO:0000256" key="1">
    <source>
        <dbReference type="ARBA" id="ARBA00004651"/>
    </source>
</evidence>
<evidence type="ECO:0000256" key="4">
    <source>
        <dbReference type="ARBA" id="ARBA00022989"/>
    </source>
</evidence>
<dbReference type="EMBL" id="NIGF01000004">
    <property type="protein sequence ID" value="PQV64617.1"/>
    <property type="molecule type" value="Genomic_DNA"/>
</dbReference>
<keyword evidence="9" id="KW-1185">Reference proteome</keyword>
<sequence length="147" mass="16275">MAQPTDARLTRQLEHPETTPGNVGQAGSGTQSEDAPLHQDHDDDHTHHVPLSTYYKVFAFLMVMLMLTVGAWYIDQHVFALGAWSVPIALIIAFAKAAAIVMIFMHVKYSSKLVQIFACVGLAFVSIMFTLTMNDYLTRGWTPLAGH</sequence>
<dbReference type="Pfam" id="PF03626">
    <property type="entry name" value="COX4_pro"/>
    <property type="match status" value="1"/>
</dbReference>
<dbReference type="AlphaFoldDB" id="A0A2S8SUY3"/>